<dbReference type="STRING" id="640081.Dsui_2910"/>
<protein>
    <submittedName>
        <fullName evidence="1">Uncharacterized protein</fullName>
    </submittedName>
</protein>
<reference evidence="1 2" key="1">
    <citation type="journal article" date="2012" name="J. Bacteriol.">
        <title>Complete genome sequence of the anaerobic perchlorate-reducing bacterium Azospira suillum strain PS.</title>
        <authorList>
            <person name="Byrne-Bailey K.G."/>
            <person name="Coates J.D."/>
        </authorList>
    </citation>
    <scope>NUCLEOTIDE SEQUENCE [LARGE SCALE GENOMIC DNA]</scope>
    <source>
        <strain evidence="2">ATCC BAA-33 / DSM 13638 / PS</strain>
    </source>
</reference>
<sequence>MKLHRDSTDGHYSFTGYGDDYVAVNGKNHQGNLVLLPRRLIQDWTDATFDSLTQADFDFLAELKMEIMILGTGAKQRFPHPQLLQGLMRAGVGLEVMNTQAACRTYNILVAEGRSVGCALLQG</sequence>
<organism evidence="1 2">
    <name type="scientific">Azospira oryzae (strain ATCC BAA-33 / DSM 13638 / PS)</name>
    <name type="common">Dechlorosoma suillum</name>
    <dbReference type="NCBI Taxonomy" id="640081"/>
    <lineage>
        <taxon>Bacteria</taxon>
        <taxon>Pseudomonadati</taxon>
        <taxon>Pseudomonadota</taxon>
        <taxon>Betaproteobacteria</taxon>
        <taxon>Rhodocyclales</taxon>
        <taxon>Rhodocyclaceae</taxon>
        <taxon>Azospira</taxon>
    </lineage>
</organism>
<dbReference type="PANTHER" id="PTHR21192">
    <property type="entry name" value="NUCLEAR PROTEIN E3-3"/>
    <property type="match status" value="1"/>
</dbReference>
<name>G8QGC8_AZOOP</name>
<dbReference type="AlphaFoldDB" id="G8QGC8"/>
<accession>G8QGC8</accession>
<dbReference type="Proteomes" id="UP000005633">
    <property type="component" value="Chromosome"/>
</dbReference>
<dbReference type="Pfam" id="PF04430">
    <property type="entry name" value="DUF498"/>
    <property type="match status" value="1"/>
</dbReference>
<dbReference type="Gene3D" id="3.40.1230.10">
    <property type="entry name" value="MTH938-like"/>
    <property type="match status" value="1"/>
</dbReference>
<dbReference type="eggNOG" id="COG3737">
    <property type="taxonomic scope" value="Bacteria"/>
</dbReference>
<dbReference type="RefSeq" id="WP_014237926.1">
    <property type="nucleotide sequence ID" value="NC_016616.1"/>
</dbReference>
<gene>
    <name evidence="1" type="ordered locus">Dsui_2910</name>
</gene>
<dbReference type="EMBL" id="CP003153">
    <property type="protein sequence ID" value="AEV27246.1"/>
    <property type="molecule type" value="Genomic_DNA"/>
</dbReference>
<dbReference type="SUPFAM" id="SSF64076">
    <property type="entry name" value="MTH938-like"/>
    <property type="match status" value="1"/>
</dbReference>
<evidence type="ECO:0000313" key="2">
    <source>
        <dbReference type="Proteomes" id="UP000005633"/>
    </source>
</evidence>
<proteinExistence type="predicted"/>
<dbReference type="HOGENOM" id="CLU_074390_2_1_4"/>
<dbReference type="InterPro" id="IPR007523">
    <property type="entry name" value="NDUFAF3/AAMDC"/>
</dbReference>
<dbReference type="KEGG" id="dsu:Dsui_2910"/>
<evidence type="ECO:0000313" key="1">
    <source>
        <dbReference type="EMBL" id="AEV27246.1"/>
    </source>
</evidence>
<dbReference type="CDD" id="cd05560">
    <property type="entry name" value="Xcc1710_like"/>
    <property type="match status" value="1"/>
</dbReference>
<dbReference type="OrthoDB" id="9800373at2"/>
<dbReference type="PANTHER" id="PTHR21192:SF2">
    <property type="entry name" value="NADH DEHYDROGENASE [UBIQUINONE] 1 ALPHA SUBCOMPLEX ASSEMBLY FACTOR 3"/>
    <property type="match status" value="1"/>
</dbReference>
<dbReference type="InterPro" id="IPR036748">
    <property type="entry name" value="MTH938-like_sf"/>
</dbReference>